<evidence type="ECO:0000313" key="4">
    <source>
        <dbReference type="Proteomes" id="UP000425817"/>
    </source>
</evidence>
<dbReference type="GO" id="GO:0005524">
    <property type="term" value="F:ATP binding"/>
    <property type="evidence" value="ECO:0007669"/>
    <property type="project" value="InterPro"/>
</dbReference>
<dbReference type="PANTHER" id="PTHR30486">
    <property type="entry name" value="TWITCHING MOTILITY PROTEIN PILT"/>
    <property type="match status" value="1"/>
</dbReference>
<feature type="domain" description="Bacterial type II secretion system protein E" evidence="2">
    <location>
        <begin position="5"/>
        <end position="271"/>
    </location>
</feature>
<dbReference type="Proteomes" id="UP000425817">
    <property type="component" value="Chromosome"/>
</dbReference>
<reference evidence="3 4" key="1">
    <citation type="submission" date="2019-12" db="EMBL/GenBank/DDBJ databases">
        <title>Hybrid Genome Assemblies of two High G+C Isolates from Undergraduate Microbiology Courses.</title>
        <authorList>
            <person name="Ne Ville C.J."/>
            <person name="Enright D."/>
            <person name="Hernandez I."/>
            <person name="Dodsworth J."/>
            <person name="Orwin P.M."/>
        </authorList>
    </citation>
    <scope>NUCLEOTIDE SEQUENCE [LARGE SCALE GENOMIC DNA]</scope>
    <source>
        <strain evidence="3 4">CSUSB</strain>
    </source>
</reference>
<protein>
    <submittedName>
        <fullName evidence="3">PilT/PilU family type 4a pilus ATPase</fullName>
    </submittedName>
</protein>
<proteinExistence type="inferred from homology"/>
<evidence type="ECO:0000256" key="1">
    <source>
        <dbReference type="ARBA" id="ARBA00006611"/>
    </source>
</evidence>
<dbReference type="RefSeq" id="WP_157614021.1">
    <property type="nucleotide sequence ID" value="NZ_CP046622.1"/>
</dbReference>
<dbReference type="InterPro" id="IPR001482">
    <property type="entry name" value="T2SS/T4SS_dom"/>
</dbReference>
<dbReference type="SUPFAM" id="SSF52540">
    <property type="entry name" value="P-loop containing nucleoside triphosphate hydrolases"/>
    <property type="match status" value="1"/>
</dbReference>
<organism evidence="3 4">
    <name type="scientific">Variovorax paradoxus</name>
    <dbReference type="NCBI Taxonomy" id="34073"/>
    <lineage>
        <taxon>Bacteria</taxon>
        <taxon>Pseudomonadati</taxon>
        <taxon>Pseudomonadota</taxon>
        <taxon>Betaproteobacteria</taxon>
        <taxon>Burkholderiales</taxon>
        <taxon>Comamonadaceae</taxon>
        <taxon>Variovorax</taxon>
    </lineage>
</organism>
<dbReference type="EMBL" id="CP046622">
    <property type="protein sequence ID" value="QGW82688.1"/>
    <property type="molecule type" value="Genomic_DNA"/>
</dbReference>
<sequence>MNMMERILRLMAERKASDIYLSAHSPVLIRMNGTCVPINAQVLPATAPLALLAEVVPEARIQELERTGELNMAVMLEGAGNYRISAMRQRGSYAVVVRHIASTIPSFADLNLPDILKTLIMEKRGLILMVGATGAGKTTTLASMLDYRNEHATGHILTVEEPIEFTYTNKKSLVNQRDVGSDTESLQVALKNALRQAPDVIQIGEIRDRETMTAAIAYAQSGHLCVATLHANNSYRALNRILSFFPVEVRPTLLGDLGSALRAIVSQRLLRTPTGGRVPALEVMLNTALVAELIEKGDFSAVKEAMEQSMAEGSQTFEEDIARLITEERVTREEGLAQSDSPTNLMWRLQNRAAPKPKTEDRHLTDQVDEPTFTDITLDVKF</sequence>
<dbReference type="OrthoDB" id="5790493at2"/>
<evidence type="ECO:0000313" key="3">
    <source>
        <dbReference type="EMBL" id="QGW82688.1"/>
    </source>
</evidence>
<dbReference type="PANTHER" id="PTHR30486:SF12">
    <property type="entry name" value="TYPE IV PILUS ATPASE PILU"/>
    <property type="match status" value="1"/>
</dbReference>
<dbReference type="Pfam" id="PF00437">
    <property type="entry name" value="T2SSE"/>
    <property type="match status" value="1"/>
</dbReference>
<dbReference type="InterPro" id="IPR006321">
    <property type="entry name" value="PilT/PilU"/>
</dbReference>
<dbReference type="Gene3D" id="3.30.450.90">
    <property type="match status" value="1"/>
</dbReference>
<dbReference type="InterPro" id="IPR050921">
    <property type="entry name" value="T4SS_GSP_E_ATPase"/>
</dbReference>
<dbReference type="AlphaFoldDB" id="A0A6I6HH26"/>
<accession>A0A6I6HH26</accession>
<comment type="similarity">
    <text evidence="1">Belongs to the GSP E family.</text>
</comment>
<dbReference type="InterPro" id="IPR027417">
    <property type="entry name" value="P-loop_NTPase"/>
</dbReference>
<dbReference type="GO" id="GO:0016887">
    <property type="term" value="F:ATP hydrolysis activity"/>
    <property type="evidence" value="ECO:0007669"/>
    <property type="project" value="InterPro"/>
</dbReference>
<evidence type="ECO:0000259" key="2">
    <source>
        <dbReference type="Pfam" id="PF00437"/>
    </source>
</evidence>
<dbReference type="CDD" id="cd01131">
    <property type="entry name" value="PilT"/>
    <property type="match status" value="1"/>
</dbReference>
<gene>
    <name evidence="3" type="ORF">GOQ09_14390</name>
</gene>
<dbReference type="NCBIfam" id="TIGR01420">
    <property type="entry name" value="pilT_fam"/>
    <property type="match status" value="1"/>
</dbReference>
<name>A0A6I6HH26_VARPD</name>
<dbReference type="Gene3D" id="3.40.50.300">
    <property type="entry name" value="P-loop containing nucleotide triphosphate hydrolases"/>
    <property type="match status" value="1"/>
</dbReference>